<dbReference type="InterPro" id="IPR023031">
    <property type="entry name" value="OPRT"/>
</dbReference>
<feature type="binding site" evidence="7">
    <location>
        <position position="103"/>
    </location>
    <ligand>
        <name>5-phospho-alpha-D-ribose 1-diphosphate</name>
        <dbReference type="ChEBI" id="CHEBI:58017"/>
        <note>ligand shared between dimeric partners</note>
    </ligand>
</feature>
<sequence>MQKNELINLLVSKSLKVADEPIFDLASGKKSKVYIDCKKTTHSAHGMVLIGNLIFDRVSGLGIDAIGGLTLGADPIADAVSYTSRINGHDINTFVVRKIPKGHGLKKVIEGDVKEGSKVIIVDDVVTTGQSTIEAIEKAREYGLKIIKVIVLVDRQEGGKESIQEKGIDFESIITKQELLNAYYERTNTGGTTPGKLAKMMQYCNANLEKSPLLYFTLLYIFQILESEYDNQAIHSDRYENIRSSLTPLLLECIDNPEKPFLEKLIKEFWKLMK</sequence>
<evidence type="ECO:0000313" key="10">
    <source>
        <dbReference type="Proteomes" id="UP000094056"/>
    </source>
</evidence>
<dbReference type="GO" id="GO:0019856">
    <property type="term" value="P:pyrimidine nucleobase biosynthetic process"/>
    <property type="evidence" value="ECO:0007669"/>
    <property type="project" value="TreeGrafter"/>
</dbReference>
<dbReference type="NCBIfam" id="TIGR00336">
    <property type="entry name" value="pyrE"/>
    <property type="match status" value="1"/>
</dbReference>
<evidence type="ECO:0000256" key="6">
    <source>
        <dbReference type="ARBA" id="ARBA00022975"/>
    </source>
</evidence>
<evidence type="ECO:0000259" key="8">
    <source>
        <dbReference type="Pfam" id="PF00156"/>
    </source>
</evidence>
<dbReference type="Pfam" id="PF00156">
    <property type="entry name" value="Pribosyltran"/>
    <property type="match status" value="1"/>
</dbReference>
<evidence type="ECO:0000256" key="5">
    <source>
        <dbReference type="ARBA" id="ARBA00022842"/>
    </source>
</evidence>
<keyword evidence="6 7" id="KW-0665">Pyrimidine biosynthesis</keyword>
<dbReference type="PATRIC" id="fig|1872076.5.peg.2586"/>
<comment type="similarity">
    <text evidence="7">Belongs to the purine/pyrimidine phosphoribosyltransferase family. PyrE subfamily.</text>
</comment>
<keyword evidence="4 7" id="KW-0808">Transferase</keyword>
<comment type="cofactor">
    <cofactor evidence="7">
        <name>Mg(2+)</name>
        <dbReference type="ChEBI" id="CHEBI:18420"/>
    </cofactor>
</comment>
<dbReference type="InterPro" id="IPR004467">
    <property type="entry name" value="Or_phspho_trans_dom"/>
</dbReference>
<feature type="binding site" description="in other chain" evidence="7">
    <location>
        <begin position="123"/>
        <end position="131"/>
    </location>
    <ligand>
        <name>5-phospho-alpha-D-ribose 1-diphosphate</name>
        <dbReference type="ChEBI" id="CHEBI:58017"/>
        <note>ligand shared between dimeric partners</note>
    </ligand>
</feature>
<comment type="caution">
    <text evidence="7">Lacks conserved residue(s) required for the propagation of feature annotation.</text>
</comment>
<dbReference type="EMBL" id="MAYW01000052">
    <property type="protein sequence ID" value="ODS32696.1"/>
    <property type="molecule type" value="Genomic_DNA"/>
</dbReference>
<feature type="domain" description="Phosphoribosyltransferase" evidence="8">
    <location>
        <begin position="84"/>
        <end position="162"/>
    </location>
</feature>
<dbReference type="HAMAP" id="MF_01208">
    <property type="entry name" value="PyrE"/>
    <property type="match status" value="1"/>
</dbReference>
<dbReference type="PANTHER" id="PTHR19278">
    <property type="entry name" value="OROTATE PHOSPHORIBOSYLTRANSFERASE"/>
    <property type="match status" value="1"/>
</dbReference>
<feature type="binding site" evidence="7">
    <location>
        <position position="101"/>
    </location>
    <ligand>
        <name>5-phospho-alpha-D-ribose 1-diphosphate</name>
        <dbReference type="ChEBI" id="CHEBI:58017"/>
        <note>ligand shared between dimeric partners</note>
    </ligand>
</feature>
<dbReference type="InterPro" id="IPR029057">
    <property type="entry name" value="PRTase-like"/>
</dbReference>
<evidence type="ECO:0000256" key="4">
    <source>
        <dbReference type="ARBA" id="ARBA00022679"/>
    </source>
</evidence>
<dbReference type="GO" id="GO:0044205">
    <property type="term" value="P:'de novo' UMP biosynthetic process"/>
    <property type="evidence" value="ECO:0007669"/>
    <property type="project" value="UniProtKB-UniRule"/>
</dbReference>
<accession>A0A1E3XAN8</accession>
<evidence type="ECO:0000256" key="3">
    <source>
        <dbReference type="ARBA" id="ARBA00022676"/>
    </source>
</evidence>
<reference evidence="9 10" key="1">
    <citation type="submission" date="2016-07" db="EMBL/GenBank/DDBJ databases">
        <title>Draft genome of Scalindua rubra, obtained from a brine-seawater interface in the Red Sea, sheds light on salt adaptation in anammox bacteria.</title>
        <authorList>
            <person name="Speth D.R."/>
            <person name="Lagkouvardos I."/>
            <person name="Wang Y."/>
            <person name="Qian P.-Y."/>
            <person name="Dutilh B.E."/>
            <person name="Jetten M.S."/>
        </authorList>
    </citation>
    <scope>NUCLEOTIDE SEQUENCE [LARGE SCALE GENOMIC DNA]</scope>
    <source>
        <strain evidence="9">BSI-1</strain>
    </source>
</reference>
<dbReference type="InterPro" id="IPR000836">
    <property type="entry name" value="PRTase_dom"/>
</dbReference>
<dbReference type="Gene3D" id="3.40.50.2020">
    <property type="match status" value="1"/>
</dbReference>
<organism evidence="9 10">
    <name type="scientific">Candidatus Scalindua rubra</name>
    <dbReference type="NCBI Taxonomy" id="1872076"/>
    <lineage>
        <taxon>Bacteria</taxon>
        <taxon>Pseudomonadati</taxon>
        <taxon>Planctomycetota</taxon>
        <taxon>Candidatus Brocadiia</taxon>
        <taxon>Candidatus Brocadiales</taxon>
        <taxon>Candidatus Scalinduaceae</taxon>
        <taxon>Candidatus Scalindua</taxon>
    </lineage>
</organism>
<comment type="function">
    <text evidence="7">Catalyzes the transfer of a ribosyl phosphate group from 5-phosphoribose 1-diphosphate to orotate, leading to the formation of orotidine monophosphate (OMP).</text>
</comment>
<feature type="binding site" evidence="7">
    <location>
        <position position="155"/>
    </location>
    <ligand>
        <name>orotate</name>
        <dbReference type="ChEBI" id="CHEBI:30839"/>
    </ligand>
</feature>
<comment type="subunit">
    <text evidence="7">Homodimer.</text>
</comment>
<dbReference type="GO" id="GO:0004588">
    <property type="term" value="F:orotate phosphoribosyltransferase activity"/>
    <property type="evidence" value="ECO:0007669"/>
    <property type="project" value="UniProtKB-UniRule"/>
</dbReference>
<feature type="binding site" description="in other chain" evidence="7">
    <location>
        <position position="98"/>
    </location>
    <ligand>
        <name>5-phospho-alpha-D-ribose 1-diphosphate</name>
        <dbReference type="ChEBI" id="CHEBI:58017"/>
        <note>ligand shared between dimeric partners</note>
    </ligand>
</feature>
<name>A0A1E3XAN8_9BACT</name>
<feature type="binding site" evidence="7">
    <location>
        <position position="97"/>
    </location>
    <ligand>
        <name>5-phospho-alpha-D-ribose 1-diphosphate</name>
        <dbReference type="ChEBI" id="CHEBI:58017"/>
        <note>ligand shared between dimeric partners</note>
    </ligand>
</feature>
<evidence type="ECO:0000313" key="9">
    <source>
        <dbReference type="EMBL" id="ODS32696.1"/>
    </source>
</evidence>
<dbReference type="AlphaFoldDB" id="A0A1E3XAN8"/>
<proteinExistence type="inferred from homology"/>
<comment type="caution">
    <text evidence="9">The sequence shown here is derived from an EMBL/GenBank/DDBJ whole genome shotgun (WGS) entry which is preliminary data.</text>
</comment>
<comment type="pathway">
    <text evidence="1 7">Pyrimidine metabolism; UMP biosynthesis via de novo pathway; UMP from orotate: step 1/2.</text>
</comment>
<dbReference type="Proteomes" id="UP000094056">
    <property type="component" value="Unassembled WGS sequence"/>
</dbReference>
<feature type="binding site" evidence="7">
    <location>
        <position position="127"/>
    </location>
    <ligand>
        <name>orotate</name>
        <dbReference type="ChEBI" id="CHEBI:30839"/>
    </ligand>
</feature>
<dbReference type="UniPathway" id="UPA00070">
    <property type="reaction ID" value="UER00119"/>
</dbReference>
<dbReference type="GO" id="GO:0000287">
    <property type="term" value="F:magnesium ion binding"/>
    <property type="evidence" value="ECO:0007669"/>
    <property type="project" value="UniProtKB-UniRule"/>
</dbReference>
<dbReference type="PANTHER" id="PTHR19278:SF9">
    <property type="entry name" value="URIDINE 5'-MONOPHOSPHATE SYNTHASE"/>
    <property type="match status" value="1"/>
</dbReference>
<keyword evidence="5 7" id="KW-0460">Magnesium</keyword>
<dbReference type="CDD" id="cd06223">
    <property type="entry name" value="PRTases_typeI"/>
    <property type="match status" value="1"/>
</dbReference>
<evidence type="ECO:0000256" key="7">
    <source>
        <dbReference type="HAMAP-Rule" id="MF_01208"/>
    </source>
</evidence>
<dbReference type="EC" id="2.4.2.10" evidence="2 7"/>
<gene>
    <name evidence="7" type="primary">pyrE</name>
    <name evidence="9" type="ORF">SCARUB_02192</name>
</gene>
<dbReference type="FunFam" id="3.40.50.2020:FF:000029">
    <property type="entry name" value="Orotate phosphoribosyltransferase"/>
    <property type="match status" value="1"/>
</dbReference>
<dbReference type="SUPFAM" id="SSF53271">
    <property type="entry name" value="PRTase-like"/>
    <property type="match status" value="1"/>
</dbReference>
<evidence type="ECO:0000256" key="2">
    <source>
        <dbReference type="ARBA" id="ARBA00011971"/>
    </source>
</evidence>
<protein>
    <recommendedName>
        <fullName evidence="2 7">Orotate phosphoribosyltransferase</fullName>
        <shortName evidence="7">OPRT</shortName>
        <shortName evidence="7">OPRTase</shortName>
        <ecNumber evidence="2 7">2.4.2.10</ecNumber>
    </recommendedName>
</protein>
<keyword evidence="3 7" id="KW-0328">Glycosyltransferase</keyword>
<evidence type="ECO:0000256" key="1">
    <source>
        <dbReference type="ARBA" id="ARBA00004889"/>
    </source>
</evidence>
<comment type="catalytic activity">
    <reaction evidence="7">
        <text>orotidine 5'-phosphate + diphosphate = orotate + 5-phospho-alpha-D-ribose 1-diphosphate</text>
        <dbReference type="Rhea" id="RHEA:10380"/>
        <dbReference type="ChEBI" id="CHEBI:30839"/>
        <dbReference type="ChEBI" id="CHEBI:33019"/>
        <dbReference type="ChEBI" id="CHEBI:57538"/>
        <dbReference type="ChEBI" id="CHEBI:58017"/>
        <dbReference type="EC" id="2.4.2.10"/>
    </reaction>
</comment>